<keyword evidence="1" id="KW-0732">Signal</keyword>
<feature type="chain" id="PRO_5046501348" evidence="1">
    <location>
        <begin position="19"/>
        <end position="202"/>
    </location>
</feature>
<evidence type="ECO:0000313" key="3">
    <source>
        <dbReference type="Proteomes" id="UP001648503"/>
    </source>
</evidence>
<evidence type="ECO:0000313" key="2">
    <source>
        <dbReference type="EMBL" id="KAH6596996.1"/>
    </source>
</evidence>
<gene>
    <name evidence="2" type="ORF">BASA50_004754</name>
</gene>
<dbReference type="EMBL" id="JAFCIX010000172">
    <property type="protein sequence ID" value="KAH6596996.1"/>
    <property type="molecule type" value="Genomic_DNA"/>
</dbReference>
<feature type="signal peptide" evidence="1">
    <location>
        <begin position="1"/>
        <end position="18"/>
    </location>
</feature>
<dbReference type="PROSITE" id="PS51257">
    <property type="entry name" value="PROKAR_LIPOPROTEIN"/>
    <property type="match status" value="1"/>
</dbReference>
<reference evidence="2 3" key="1">
    <citation type="submission" date="2021-02" db="EMBL/GenBank/DDBJ databases">
        <title>Variation within the Batrachochytrium salamandrivorans European outbreak.</title>
        <authorList>
            <person name="Kelly M."/>
            <person name="Pasmans F."/>
            <person name="Shea T.P."/>
            <person name="Munoz J.F."/>
            <person name="Carranza S."/>
            <person name="Cuomo C.A."/>
            <person name="Martel A."/>
        </authorList>
    </citation>
    <scope>NUCLEOTIDE SEQUENCE [LARGE SCALE GENOMIC DNA]</scope>
    <source>
        <strain evidence="2 3">AMFP18/2</strain>
    </source>
</reference>
<name>A0ABQ8FHN5_9FUNG</name>
<comment type="caution">
    <text evidence="2">The sequence shown here is derived from an EMBL/GenBank/DDBJ whole genome shotgun (WGS) entry which is preliminary data.</text>
</comment>
<sequence length="202" mass="22709">MKFRALVVAAMAIASVNAAGKGKSAGYFGLGSGSCTSRSLDHTKKEQSSDLGDDKTALSCSRIFFRLKSLQNKILGLAKSFENQLPFLHTMTHEMVHWETMQNGDTSKEHGEDGAKMQNTKGLRDPLEKYGEAKSRLQDTRHDLICLNSDYRAIWSVFTTQCDLTKYPNLMDPKKMEKKGSFLIKRVELPEDMRGTSSTWEF</sequence>
<keyword evidence="3" id="KW-1185">Reference proteome</keyword>
<protein>
    <submittedName>
        <fullName evidence="2">Uncharacterized protein</fullName>
    </submittedName>
</protein>
<accession>A0ABQ8FHN5</accession>
<evidence type="ECO:0000256" key="1">
    <source>
        <dbReference type="SAM" id="SignalP"/>
    </source>
</evidence>
<organism evidence="2 3">
    <name type="scientific">Batrachochytrium salamandrivorans</name>
    <dbReference type="NCBI Taxonomy" id="1357716"/>
    <lineage>
        <taxon>Eukaryota</taxon>
        <taxon>Fungi</taxon>
        <taxon>Fungi incertae sedis</taxon>
        <taxon>Chytridiomycota</taxon>
        <taxon>Chytridiomycota incertae sedis</taxon>
        <taxon>Chytridiomycetes</taxon>
        <taxon>Rhizophydiales</taxon>
        <taxon>Rhizophydiales incertae sedis</taxon>
        <taxon>Batrachochytrium</taxon>
    </lineage>
</organism>
<proteinExistence type="predicted"/>
<dbReference type="Proteomes" id="UP001648503">
    <property type="component" value="Unassembled WGS sequence"/>
</dbReference>